<dbReference type="InterPro" id="IPR002300">
    <property type="entry name" value="aa-tRNA-synth_Ia"/>
</dbReference>
<evidence type="ECO:0000256" key="2">
    <source>
        <dbReference type="ARBA" id="ARBA00022490"/>
    </source>
</evidence>
<dbReference type="NCBIfam" id="TIGR00392">
    <property type="entry name" value="ileS"/>
    <property type="match status" value="1"/>
</dbReference>
<feature type="binding site" evidence="10">
    <location>
        <position position="589"/>
    </location>
    <ligand>
        <name>ATP</name>
        <dbReference type="ChEBI" id="CHEBI:30616"/>
    </ligand>
</feature>
<comment type="subcellular location">
    <subcellularLocation>
        <location evidence="10">Cytoplasm</location>
    </subcellularLocation>
</comment>
<comment type="function">
    <text evidence="8 10">Catalyzes the attachment of isoleucine to tRNA(Ile). As IleRS can inadvertently accommodate and process structurally similar amino acids such as valine, to avoid such errors it has two additional distinct tRNA(Ile)-dependent editing activities. One activity is designated as 'pretransfer' editing and involves the hydrolysis of activated Val-AMP. The other activity is designated 'posttransfer' editing and involves deacylation of mischarged Val-tRNA(Ile).</text>
</comment>
<dbReference type="KEGG" id="mpul:BLA55_02040"/>
<feature type="domain" description="Methionyl/Valyl/Leucyl/Isoleucyl-tRNA synthetase anticodon-binding" evidence="13">
    <location>
        <begin position="669"/>
        <end position="816"/>
    </location>
</feature>
<dbReference type="SUPFAM" id="SSF50677">
    <property type="entry name" value="ValRS/IleRS/LeuRS editing domain"/>
    <property type="match status" value="1"/>
</dbReference>
<name>A0A1L4FS46_9BACT</name>
<dbReference type="InterPro" id="IPR033708">
    <property type="entry name" value="Anticodon_Ile_BEm"/>
</dbReference>
<keyword evidence="3 10" id="KW-0436">Ligase</keyword>
<dbReference type="RefSeq" id="WP_073372440.1">
    <property type="nucleotide sequence ID" value="NZ_CP017813.1"/>
</dbReference>
<feature type="binding site" evidence="10">
    <location>
        <position position="858"/>
    </location>
    <ligand>
        <name>Zn(2+)</name>
        <dbReference type="ChEBI" id="CHEBI:29105"/>
    </ligand>
</feature>
<dbReference type="PROSITE" id="PS00178">
    <property type="entry name" value="AA_TRNA_LIGASE_I"/>
    <property type="match status" value="1"/>
</dbReference>
<proteinExistence type="inferred from homology"/>
<feature type="short sequence motif" description="'KMSKS' region" evidence="10">
    <location>
        <begin position="586"/>
        <end position="590"/>
    </location>
</feature>
<dbReference type="Pfam" id="PF08264">
    <property type="entry name" value="Anticodon_1"/>
    <property type="match status" value="1"/>
</dbReference>
<dbReference type="PRINTS" id="PR00984">
    <property type="entry name" value="TRNASYNTHILE"/>
</dbReference>
<keyword evidence="7 10" id="KW-0030">Aminoacyl-tRNA synthetase</keyword>
<dbReference type="Pfam" id="PF00133">
    <property type="entry name" value="tRNA-synt_1"/>
    <property type="match status" value="1"/>
</dbReference>
<evidence type="ECO:0000256" key="1">
    <source>
        <dbReference type="ARBA" id="ARBA00006887"/>
    </source>
</evidence>
<dbReference type="InterPro" id="IPR010663">
    <property type="entry name" value="Znf_FPG/IleRS"/>
</dbReference>
<evidence type="ECO:0000256" key="8">
    <source>
        <dbReference type="ARBA" id="ARBA00025217"/>
    </source>
</evidence>
<dbReference type="Pfam" id="PF06827">
    <property type="entry name" value="zf-FPG_IleRS"/>
    <property type="match status" value="1"/>
</dbReference>
<evidence type="ECO:0000256" key="9">
    <source>
        <dbReference type="ARBA" id="ARBA00048359"/>
    </source>
</evidence>
<dbReference type="Gene3D" id="1.10.730.20">
    <property type="match status" value="1"/>
</dbReference>
<evidence type="ECO:0000256" key="4">
    <source>
        <dbReference type="ARBA" id="ARBA00022741"/>
    </source>
</evidence>
<dbReference type="EC" id="6.1.1.5" evidence="10"/>
<evidence type="ECO:0000256" key="7">
    <source>
        <dbReference type="ARBA" id="ARBA00023146"/>
    </source>
</evidence>
<evidence type="ECO:0000256" key="6">
    <source>
        <dbReference type="ARBA" id="ARBA00022917"/>
    </source>
</evidence>
<organism evidence="14 15">
    <name type="scientific">Mycoplasmopsis pullorum</name>
    <dbReference type="NCBI Taxonomy" id="48003"/>
    <lineage>
        <taxon>Bacteria</taxon>
        <taxon>Bacillati</taxon>
        <taxon>Mycoplasmatota</taxon>
        <taxon>Mycoplasmoidales</taxon>
        <taxon>Metamycoplasmataceae</taxon>
        <taxon>Mycoplasmopsis</taxon>
    </lineage>
</organism>
<feature type="domain" description="Aminoacyl-tRNA synthetase class Ia" evidence="11">
    <location>
        <begin position="29"/>
        <end position="625"/>
    </location>
</feature>
<keyword evidence="15" id="KW-1185">Reference proteome</keyword>
<dbReference type="InterPro" id="IPR013155">
    <property type="entry name" value="M/V/L/I-tRNA-synth_anticd-bd"/>
</dbReference>
<evidence type="ECO:0000256" key="3">
    <source>
        <dbReference type="ARBA" id="ARBA00022598"/>
    </source>
</evidence>
<comment type="catalytic activity">
    <reaction evidence="9 10">
        <text>tRNA(Ile) + L-isoleucine + ATP = L-isoleucyl-tRNA(Ile) + AMP + diphosphate</text>
        <dbReference type="Rhea" id="RHEA:11060"/>
        <dbReference type="Rhea" id="RHEA-COMP:9666"/>
        <dbReference type="Rhea" id="RHEA-COMP:9695"/>
        <dbReference type="ChEBI" id="CHEBI:30616"/>
        <dbReference type="ChEBI" id="CHEBI:33019"/>
        <dbReference type="ChEBI" id="CHEBI:58045"/>
        <dbReference type="ChEBI" id="CHEBI:78442"/>
        <dbReference type="ChEBI" id="CHEBI:78528"/>
        <dbReference type="ChEBI" id="CHEBI:456215"/>
        <dbReference type="EC" id="6.1.1.5"/>
    </reaction>
</comment>
<feature type="short sequence motif" description="'HIGH' region" evidence="10">
    <location>
        <begin position="57"/>
        <end position="67"/>
    </location>
</feature>
<evidence type="ECO:0000259" key="13">
    <source>
        <dbReference type="Pfam" id="PF08264"/>
    </source>
</evidence>
<dbReference type="CDD" id="cd07960">
    <property type="entry name" value="Anticodon_Ia_Ile_BEm"/>
    <property type="match status" value="1"/>
</dbReference>
<dbReference type="STRING" id="48003.BLA55_02040"/>
<dbReference type="GO" id="GO:0005524">
    <property type="term" value="F:ATP binding"/>
    <property type="evidence" value="ECO:0007669"/>
    <property type="project" value="UniProtKB-UniRule"/>
</dbReference>
<evidence type="ECO:0000313" key="15">
    <source>
        <dbReference type="Proteomes" id="UP000184322"/>
    </source>
</evidence>
<feature type="binding site" evidence="10">
    <location>
        <position position="545"/>
    </location>
    <ligand>
        <name>L-isoleucyl-5'-AMP</name>
        <dbReference type="ChEBI" id="CHEBI:178002"/>
    </ligand>
</feature>
<gene>
    <name evidence="10" type="primary">ileS</name>
    <name evidence="14" type="ORF">BLA55_02040</name>
</gene>
<dbReference type="InterPro" id="IPR002301">
    <property type="entry name" value="Ile-tRNA-ligase"/>
</dbReference>
<dbReference type="InterPro" id="IPR001412">
    <property type="entry name" value="aa-tRNA-synth_I_CS"/>
</dbReference>
<dbReference type="GO" id="GO:0000049">
    <property type="term" value="F:tRNA binding"/>
    <property type="evidence" value="ECO:0007669"/>
    <property type="project" value="InterPro"/>
</dbReference>
<dbReference type="EMBL" id="CP017813">
    <property type="protein sequence ID" value="APJ38437.1"/>
    <property type="molecule type" value="Genomic_DNA"/>
</dbReference>
<evidence type="ECO:0000259" key="12">
    <source>
        <dbReference type="Pfam" id="PF06827"/>
    </source>
</evidence>
<comment type="subunit">
    <text evidence="10">Monomer.</text>
</comment>
<dbReference type="CDD" id="cd00818">
    <property type="entry name" value="IleRS_core"/>
    <property type="match status" value="1"/>
</dbReference>
<sequence>MDYKKTLNMPHTNFEMRANLIQKEVAYREKWLKNEIYNKALKQNEKNPSFVLHDGPPYANGDLHVGHALNKILKDIIVRYKTLQGFYSPFVAGWDTHGLPIEHKMLNESKLNKEELTPLILRKKAAKYALKQVENQKKQLEYLQIFSDLKDIYITMDKQFEAKQLKLFKKMVLDGLVYKGLKPVYWSPSSQSALAEAEVEYADVVSPSIFVAFPIIQTTNPKVQVGDNLVIWTTTPWTLIANAGVAVGEFSYSRVEHEHQVYILATELVEKCAEQFGWEKYKVLDKIEAEDLINSVYLTPILKQEAKVVLGHHVSLDAGTGLVHIAPLFGEDDFLIGKKNKLEMIMHISDTGHIDYDCEYNGVFYEDANQLIINQLTSEKVLIKNDKIKHSYPHDWRTHKPILYRGTPQWFVSIDNIRSLILLEIEKINAYPEWAKKRLYQMIENRWDWTISRQRSWGVPIIIFYDQEKNPVINEQVFDYVINLVEQHGCDIWWEKETDELLPEEFRNKGFTREMDIMDVWFDSGSTSVAVEIPNCKPPYDVYLEGVDQYRGWFNSSIINSVAYYGFAPYKNLISHGFTLDSKGTKMSKSLGNAISPVDVVKKRGAEILRLWVANSEYSNDVTLSEEILDQNSELYRKVRNTIRFLLGNLNNFKYDPNLKRQGIHLFIKQKLELLKKNIINFYDNYEFVNVIKEINNYIVDLSSFYLSVTKDILYIDHFDSERRKQVLTNFYEILDFLIIALAPVLPTTCEEAYEHFNKENKKESVMLDKFPFAEEIDLDLINKFDEFFELRSKVNVLIEQLIKEGKIKRSNEVHLFIDSHSEFLSELDLKLLLMVGEIEYGDKLSAEVFDSEKCQRCWNHFAKDVMIGELCPNCSEIVEYMRENNELE</sequence>
<comment type="domain">
    <text evidence="10">IleRS has two distinct active sites: one for aminoacylation and one for editing. The misactivated valine is translocated from the active site to the editing site, which sterically excludes the correctly activated isoleucine. The single editing site contains two valyl binding pockets, one specific for each substrate (Val-AMP or Val-tRNA(Ile)).</text>
</comment>
<feature type="binding site" evidence="10">
    <location>
        <position position="875"/>
    </location>
    <ligand>
        <name>Zn(2+)</name>
        <dbReference type="ChEBI" id="CHEBI:29105"/>
    </ligand>
</feature>
<dbReference type="InterPro" id="IPR014729">
    <property type="entry name" value="Rossmann-like_a/b/a_fold"/>
</dbReference>
<comment type="cofactor">
    <cofactor evidence="10">
        <name>Zn(2+)</name>
        <dbReference type="ChEBI" id="CHEBI:29105"/>
    </cofactor>
    <text evidence="10">Binds 1 zinc ion per subunit.</text>
</comment>
<dbReference type="GO" id="GO:0005829">
    <property type="term" value="C:cytosol"/>
    <property type="evidence" value="ECO:0007669"/>
    <property type="project" value="TreeGrafter"/>
</dbReference>
<keyword evidence="5 10" id="KW-0067">ATP-binding</keyword>
<dbReference type="HAMAP" id="MF_02002">
    <property type="entry name" value="Ile_tRNA_synth_type1"/>
    <property type="match status" value="1"/>
</dbReference>
<dbReference type="InterPro" id="IPR050081">
    <property type="entry name" value="Ile-tRNA_ligase"/>
</dbReference>
<dbReference type="Gene3D" id="3.40.50.620">
    <property type="entry name" value="HUPs"/>
    <property type="match status" value="2"/>
</dbReference>
<reference evidence="15" key="1">
    <citation type="submission" date="2016-10" db="EMBL/GenBank/DDBJ databases">
        <authorList>
            <person name="Beylefeld A."/>
            <person name="Abolnik C."/>
        </authorList>
    </citation>
    <scope>NUCLEOTIDE SEQUENCE [LARGE SCALE GENOMIC DNA]</scope>
    <source>
        <strain evidence="15">B359_6</strain>
    </source>
</reference>
<keyword evidence="4 10" id="KW-0547">Nucleotide-binding</keyword>
<dbReference type="GO" id="GO:0008270">
    <property type="term" value="F:zinc ion binding"/>
    <property type="evidence" value="ECO:0007669"/>
    <property type="project" value="UniProtKB-UniRule"/>
</dbReference>
<feature type="domain" description="Zinc finger FPG/IleRS-type" evidence="12">
    <location>
        <begin position="852"/>
        <end position="876"/>
    </location>
</feature>
<keyword evidence="10" id="KW-0479">Metal-binding</keyword>
<dbReference type="FunFam" id="3.40.50.620:FF:000092">
    <property type="entry name" value="Isoleucine--tRNA ligase"/>
    <property type="match status" value="1"/>
</dbReference>
<feature type="binding site" evidence="10">
    <location>
        <position position="872"/>
    </location>
    <ligand>
        <name>Zn(2+)</name>
        <dbReference type="ChEBI" id="CHEBI:29105"/>
    </ligand>
</feature>
<dbReference type="Gene3D" id="1.10.10.830">
    <property type="entry name" value="Ile-tRNA synthetase CP2 domain-like"/>
    <property type="match status" value="1"/>
</dbReference>
<dbReference type="OrthoDB" id="9810365at2"/>
<accession>A0A1L4FS46</accession>
<dbReference type="GO" id="GO:0004822">
    <property type="term" value="F:isoleucine-tRNA ligase activity"/>
    <property type="evidence" value="ECO:0007669"/>
    <property type="project" value="UniProtKB-UniRule"/>
</dbReference>
<dbReference type="PANTHER" id="PTHR42765:SF1">
    <property type="entry name" value="ISOLEUCINE--TRNA LIGASE, MITOCHONDRIAL"/>
    <property type="match status" value="1"/>
</dbReference>
<dbReference type="AlphaFoldDB" id="A0A1L4FS46"/>
<dbReference type="InterPro" id="IPR023585">
    <property type="entry name" value="Ile-tRNA-ligase_type1"/>
</dbReference>
<evidence type="ECO:0000256" key="5">
    <source>
        <dbReference type="ARBA" id="ARBA00022840"/>
    </source>
</evidence>
<dbReference type="Proteomes" id="UP000184322">
    <property type="component" value="Chromosome"/>
</dbReference>
<dbReference type="SUPFAM" id="SSF47323">
    <property type="entry name" value="Anticodon-binding domain of a subclass of class I aminoacyl-tRNA synthetases"/>
    <property type="match status" value="1"/>
</dbReference>
<evidence type="ECO:0000259" key="11">
    <source>
        <dbReference type="Pfam" id="PF00133"/>
    </source>
</evidence>
<protein>
    <recommendedName>
        <fullName evidence="10">Isoleucine--tRNA ligase</fullName>
        <ecNumber evidence="10">6.1.1.5</ecNumber>
    </recommendedName>
    <alternativeName>
        <fullName evidence="10">Isoleucyl-tRNA synthetase</fullName>
        <shortName evidence="10">IleRS</shortName>
    </alternativeName>
</protein>
<dbReference type="GO" id="GO:0002161">
    <property type="term" value="F:aminoacyl-tRNA deacylase activity"/>
    <property type="evidence" value="ECO:0007669"/>
    <property type="project" value="InterPro"/>
</dbReference>
<dbReference type="PANTHER" id="PTHR42765">
    <property type="entry name" value="SOLEUCYL-TRNA SYNTHETASE"/>
    <property type="match status" value="1"/>
</dbReference>
<keyword evidence="6 10" id="KW-0648">Protein biosynthesis</keyword>
<feature type="binding site" evidence="10">
    <location>
        <position position="855"/>
    </location>
    <ligand>
        <name>Zn(2+)</name>
        <dbReference type="ChEBI" id="CHEBI:29105"/>
    </ligand>
</feature>
<evidence type="ECO:0000256" key="10">
    <source>
        <dbReference type="HAMAP-Rule" id="MF_02002"/>
    </source>
</evidence>
<dbReference type="InterPro" id="IPR009008">
    <property type="entry name" value="Val/Leu/Ile-tRNA-synth_edit"/>
</dbReference>
<dbReference type="GO" id="GO:0006428">
    <property type="term" value="P:isoleucyl-tRNA aminoacylation"/>
    <property type="evidence" value="ECO:0007669"/>
    <property type="project" value="UniProtKB-UniRule"/>
</dbReference>
<dbReference type="SUPFAM" id="SSF52374">
    <property type="entry name" value="Nucleotidylyl transferase"/>
    <property type="match status" value="1"/>
</dbReference>
<comment type="similarity">
    <text evidence="1 10">Belongs to the class-I aminoacyl-tRNA synthetase family. IleS type 1 subfamily.</text>
</comment>
<keyword evidence="2 10" id="KW-0963">Cytoplasm</keyword>
<dbReference type="InterPro" id="IPR009080">
    <property type="entry name" value="tRNAsynth_Ia_anticodon-bd"/>
</dbReference>
<keyword evidence="10" id="KW-0862">Zinc</keyword>
<evidence type="ECO:0000313" key="14">
    <source>
        <dbReference type="EMBL" id="APJ38437.1"/>
    </source>
</evidence>